<evidence type="ECO:0000256" key="3">
    <source>
        <dbReference type="ARBA" id="ARBA00023163"/>
    </source>
</evidence>
<gene>
    <name evidence="5" type="ORF">ACFO0C_09655</name>
</gene>
<evidence type="ECO:0000259" key="4">
    <source>
        <dbReference type="PROSITE" id="PS01124"/>
    </source>
</evidence>
<dbReference type="PANTHER" id="PTHR46796:SF12">
    <property type="entry name" value="HTH-TYPE DNA-BINDING TRANSCRIPTIONAL ACTIVATOR EUTR"/>
    <property type="match status" value="1"/>
</dbReference>
<evidence type="ECO:0000313" key="5">
    <source>
        <dbReference type="EMBL" id="MFC4065198.1"/>
    </source>
</evidence>
<dbReference type="Gene3D" id="1.10.10.60">
    <property type="entry name" value="Homeodomain-like"/>
    <property type="match status" value="1"/>
</dbReference>
<protein>
    <submittedName>
        <fullName evidence="5">AraC family transcriptional regulator</fullName>
    </submittedName>
</protein>
<name>A0ABV8IQJ1_9ACTN</name>
<organism evidence="5 6">
    <name type="scientific">Actinoplanes subglobosus</name>
    <dbReference type="NCBI Taxonomy" id="1547892"/>
    <lineage>
        <taxon>Bacteria</taxon>
        <taxon>Bacillati</taxon>
        <taxon>Actinomycetota</taxon>
        <taxon>Actinomycetes</taxon>
        <taxon>Micromonosporales</taxon>
        <taxon>Micromonosporaceae</taxon>
        <taxon>Actinoplanes</taxon>
    </lineage>
</organism>
<dbReference type="Pfam" id="PF14525">
    <property type="entry name" value="AraC_binding_2"/>
    <property type="match status" value="1"/>
</dbReference>
<sequence length="325" mass="34258">MSGATGGGPVARSDVSTTDIAAAHEFMSSVYVDHLPRLALPGADFVFRSRTVAAGEVAMNRLSYRGAAETVAEPFDAVTTAVLFDGWYSVGTGGAVRRFTAGDALLVPLGVELDVSWAGLDLQTVRLPLSVVARAAQRLGVEPVDFRFDGPAPVSERMNRHWIATVGFVTRAFAGPDPAVTHPLVYAAALDTLAAAAVAAFPNTTMTAGYTPGPGRVPPAVVRRALAYIDAHAAEPITVEDIAEASGIGVRGLQAAFARHGDRTPMQCLRQARMAGAHRELRAGDPSRGDTVAVIARRWGFATPGRFAAGYREIYGRLPGHTLRT</sequence>
<dbReference type="Pfam" id="PF12833">
    <property type="entry name" value="HTH_18"/>
    <property type="match status" value="1"/>
</dbReference>
<comment type="caution">
    <text evidence="5">The sequence shown here is derived from an EMBL/GenBank/DDBJ whole genome shotgun (WGS) entry which is preliminary data.</text>
</comment>
<dbReference type="SUPFAM" id="SSF46689">
    <property type="entry name" value="Homeodomain-like"/>
    <property type="match status" value="1"/>
</dbReference>
<dbReference type="InterPro" id="IPR009057">
    <property type="entry name" value="Homeodomain-like_sf"/>
</dbReference>
<dbReference type="InterPro" id="IPR018060">
    <property type="entry name" value="HTH_AraC"/>
</dbReference>
<proteinExistence type="predicted"/>
<dbReference type="RefSeq" id="WP_378066230.1">
    <property type="nucleotide sequence ID" value="NZ_JBHSBL010000007.1"/>
</dbReference>
<dbReference type="Proteomes" id="UP001595867">
    <property type="component" value="Unassembled WGS sequence"/>
</dbReference>
<keyword evidence="1" id="KW-0805">Transcription regulation</keyword>
<accession>A0ABV8IQJ1</accession>
<dbReference type="InterPro" id="IPR050204">
    <property type="entry name" value="AraC_XylS_family_regulators"/>
</dbReference>
<keyword evidence="3" id="KW-0804">Transcription</keyword>
<dbReference type="SMART" id="SM00342">
    <property type="entry name" value="HTH_ARAC"/>
    <property type="match status" value="1"/>
</dbReference>
<evidence type="ECO:0000256" key="2">
    <source>
        <dbReference type="ARBA" id="ARBA00023125"/>
    </source>
</evidence>
<keyword evidence="6" id="KW-1185">Reference proteome</keyword>
<dbReference type="InterPro" id="IPR035418">
    <property type="entry name" value="AraC-bd_2"/>
</dbReference>
<reference evidence="6" key="1">
    <citation type="journal article" date="2019" name="Int. J. Syst. Evol. Microbiol.">
        <title>The Global Catalogue of Microorganisms (GCM) 10K type strain sequencing project: providing services to taxonomists for standard genome sequencing and annotation.</title>
        <authorList>
            <consortium name="The Broad Institute Genomics Platform"/>
            <consortium name="The Broad Institute Genome Sequencing Center for Infectious Disease"/>
            <person name="Wu L."/>
            <person name="Ma J."/>
        </authorList>
    </citation>
    <scope>NUCLEOTIDE SEQUENCE [LARGE SCALE GENOMIC DNA]</scope>
    <source>
        <strain evidence="6">TBRC 5832</strain>
    </source>
</reference>
<dbReference type="PROSITE" id="PS01124">
    <property type="entry name" value="HTH_ARAC_FAMILY_2"/>
    <property type="match status" value="1"/>
</dbReference>
<evidence type="ECO:0000256" key="1">
    <source>
        <dbReference type="ARBA" id="ARBA00023015"/>
    </source>
</evidence>
<dbReference type="EMBL" id="JBHSBL010000007">
    <property type="protein sequence ID" value="MFC4065198.1"/>
    <property type="molecule type" value="Genomic_DNA"/>
</dbReference>
<evidence type="ECO:0000313" key="6">
    <source>
        <dbReference type="Proteomes" id="UP001595867"/>
    </source>
</evidence>
<dbReference type="PANTHER" id="PTHR46796">
    <property type="entry name" value="HTH-TYPE TRANSCRIPTIONAL ACTIVATOR RHAS-RELATED"/>
    <property type="match status" value="1"/>
</dbReference>
<feature type="domain" description="HTH araC/xylS-type" evidence="4">
    <location>
        <begin position="223"/>
        <end position="325"/>
    </location>
</feature>
<keyword evidence="2" id="KW-0238">DNA-binding</keyword>